<dbReference type="InterPro" id="IPR012318">
    <property type="entry name" value="HTH_CRP"/>
</dbReference>
<dbReference type="SMART" id="SM00419">
    <property type="entry name" value="HTH_CRP"/>
    <property type="match status" value="1"/>
</dbReference>
<keyword evidence="6" id="KW-1185">Reference proteome</keyword>
<dbReference type="Gene3D" id="1.10.10.10">
    <property type="entry name" value="Winged helix-like DNA-binding domain superfamily/Winged helix DNA-binding domain"/>
    <property type="match status" value="1"/>
</dbReference>
<evidence type="ECO:0000259" key="4">
    <source>
        <dbReference type="PROSITE" id="PS51063"/>
    </source>
</evidence>
<dbReference type="InterPro" id="IPR000595">
    <property type="entry name" value="cNMP-bd_dom"/>
</dbReference>
<proteinExistence type="predicted"/>
<keyword evidence="2" id="KW-0238">DNA-binding</keyword>
<protein>
    <submittedName>
        <fullName evidence="5">Crp/Fnr family transcriptional regulator</fullName>
    </submittedName>
</protein>
<dbReference type="PANTHER" id="PTHR24567">
    <property type="entry name" value="CRP FAMILY TRANSCRIPTIONAL REGULATORY PROTEIN"/>
    <property type="match status" value="1"/>
</dbReference>
<dbReference type="GO" id="GO:0003700">
    <property type="term" value="F:DNA-binding transcription factor activity"/>
    <property type="evidence" value="ECO:0007669"/>
    <property type="project" value="TreeGrafter"/>
</dbReference>
<dbReference type="PRINTS" id="PR00034">
    <property type="entry name" value="HTHCRP"/>
</dbReference>
<dbReference type="Gene3D" id="2.60.120.10">
    <property type="entry name" value="Jelly Rolls"/>
    <property type="match status" value="1"/>
</dbReference>
<evidence type="ECO:0000256" key="1">
    <source>
        <dbReference type="ARBA" id="ARBA00023015"/>
    </source>
</evidence>
<evidence type="ECO:0000256" key="3">
    <source>
        <dbReference type="ARBA" id="ARBA00023163"/>
    </source>
</evidence>
<reference evidence="5 6" key="1">
    <citation type="submission" date="2019-07" db="EMBL/GenBank/DDBJ databases">
        <title>Whole genome shotgun sequence of Microvirga aerophila NBRC 106136.</title>
        <authorList>
            <person name="Hosoyama A."/>
            <person name="Uohara A."/>
            <person name="Ohji S."/>
            <person name="Ichikawa N."/>
        </authorList>
    </citation>
    <scope>NUCLEOTIDE SEQUENCE [LARGE SCALE GENOMIC DNA]</scope>
    <source>
        <strain evidence="5 6">NBRC 106136</strain>
    </source>
</reference>
<dbReference type="CDD" id="cd00038">
    <property type="entry name" value="CAP_ED"/>
    <property type="match status" value="1"/>
</dbReference>
<organism evidence="5 6">
    <name type="scientific">Microvirga aerophila</name>
    <dbReference type="NCBI Taxonomy" id="670291"/>
    <lineage>
        <taxon>Bacteria</taxon>
        <taxon>Pseudomonadati</taxon>
        <taxon>Pseudomonadota</taxon>
        <taxon>Alphaproteobacteria</taxon>
        <taxon>Hyphomicrobiales</taxon>
        <taxon>Methylobacteriaceae</taxon>
        <taxon>Microvirga</taxon>
    </lineage>
</organism>
<dbReference type="Proteomes" id="UP000321085">
    <property type="component" value="Unassembled WGS sequence"/>
</dbReference>
<dbReference type="PROSITE" id="PS51063">
    <property type="entry name" value="HTH_CRP_2"/>
    <property type="match status" value="1"/>
</dbReference>
<dbReference type="InterPro" id="IPR036390">
    <property type="entry name" value="WH_DNA-bd_sf"/>
</dbReference>
<accession>A0A512C2I8</accession>
<dbReference type="Pfam" id="PF13545">
    <property type="entry name" value="HTH_Crp_2"/>
    <property type="match status" value="1"/>
</dbReference>
<dbReference type="GO" id="GO:0005829">
    <property type="term" value="C:cytosol"/>
    <property type="evidence" value="ECO:0007669"/>
    <property type="project" value="TreeGrafter"/>
</dbReference>
<dbReference type="Pfam" id="PF00027">
    <property type="entry name" value="cNMP_binding"/>
    <property type="match status" value="1"/>
</dbReference>
<dbReference type="SUPFAM" id="SSF51206">
    <property type="entry name" value="cAMP-binding domain-like"/>
    <property type="match status" value="1"/>
</dbReference>
<evidence type="ECO:0000313" key="5">
    <source>
        <dbReference type="EMBL" id="GEO18428.1"/>
    </source>
</evidence>
<keyword evidence="3" id="KW-0804">Transcription</keyword>
<dbReference type="SUPFAM" id="SSF46785">
    <property type="entry name" value="Winged helix' DNA-binding domain"/>
    <property type="match status" value="1"/>
</dbReference>
<dbReference type="InterPro" id="IPR014710">
    <property type="entry name" value="RmlC-like_jellyroll"/>
</dbReference>
<evidence type="ECO:0000313" key="6">
    <source>
        <dbReference type="Proteomes" id="UP000321085"/>
    </source>
</evidence>
<comment type="caution">
    <text evidence="5">The sequence shown here is derived from an EMBL/GenBank/DDBJ whole genome shotgun (WGS) entry which is preliminary data.</text>
</comment>
<sequence length="287" mass="32129">MCQLRTFWGSGLKLRNGLWGRRLRLWNETKACTLSLVGSGDFPMMNVLTRKLEAFGPLSDADRLLLDEVTRPARAVGPRVDLIREGEAPSDVNLILEGFACRYKMIPEGTRQIMAYLVPGDFCDLHVFVLKAMDHTIATLSPCTVVKIPRAQILALMERPAIARAFWWAALVDEATLREWLVNIGARKAEHRVAHLLCELLLRLEAVGLTNGDTYELPITQAELADTVGLTSVHVNRLLQRLRRDGLITLKGKHLAILDVARLKAFSGFNPNYLHLTEQNGLSEQSL</sequence>
<dbReference type="PANTHER" id="PTHR24567:SF68">
    <property type="entry name" value="DNA-BINDING TRANSCRIPTIONAL DUAL REGULATOR CRP"/>
    <property type="match status" value="1"/>
</dbReference>
<evidence type="ECO:0000256" key="2">
    <source>
        <dbReference type="ARBA" id="ARBA00023125"/>
    </source>
</evidence>
<keyword evidence="1" id="KW-0805">Transcription regulation</keyword>
<dbReference type="InterPro" id="IPR018490">
    <property type="entry name" value="cNMP-bd_dom_sf"/>
</dbReference>
<dbReference type="InterPro" id="IPR036388">
    <property type="entry name" value="WH-like_DNA-bd_sf"/>
</dbReference>
<dbReference type="AlphaFoldDB" id="A0A512C2I8"/>
<dbReference type="GO" id="GO:0003677">
    <property type="term" value="F:DNA binding"/>
    <property type="evidence" value="ECO:0007669"/>
    <property type="project" value="UniProtKB-KW"/>
</dbReference>
<name>A0A512C2I8_9HYPH</name>
<feature type="domain" description="HTH crp-type" evidence="4">
    <location>
        <begin position="187"/>
        <end position="261"/>
    </location>
</feature>
<gene>
    <name evidence="5" type="ORF">MAE02_61240</name>
</gene>
<dbReference type="EMBL" id="BJYU01000192">
    <property type="protein sequence ID" value="GEO18428.1"/>
    <property type="molecule type" value="Genomic_DNA"/>
</dbReference>
<dbReference type="InterPro" id="IPR050397">
    <property type="entry name" value="Env_Response_Regulators"/>
</dbReference>